<dbReference type="InterPro" id="IPR013219">
    <property type="entry name" value="Ribosomal_mS33"/>
</dbReference>
<reference evidence="7" key="1">
    <citation type="submission" date="2022-01" db="EMBL/GenBank/DDBJ databases">
        <authorList>
            <person name="King R."/>
        </authorList>
    </citation>
    <scope>NUCLEOTIDE SEQUENCE</scope>
</reference>
<dbReference type="GO" id="GO:1990904">
    <property type="term" value="C:ribonucleoprotein complex"/>
    <property type="evidence" value="ECO:0007669"/>
    <property type="project" value="UniProtKB-KW"/>
</dbReference>
<gene>
    <name evidence="7" type="ORF">PHAECO_LOCUS192</name>
</gene>
<evidence type="ECO:0000256" key="1">
    <source>
        <dbReference type="ARBA" id="ARBA00004173"/>
    </source>
</evidence>
<evidence type="ECO:0000256" key="2">
    <source>
        <dbReference type="ARBA" id="ARBA00008970"/>
    </source>
</evidence>
<name>A0A9P0DGM7_PHACE</name>
<dbReference type="PANTHER" id="PTHR13362:SF2">
    <property type="entry name" value="SMALL RIBOSOMAL SUBUNIT PROTEIN MS33"/>
    <property type="match status" value="1"/>
</dbReference>
<protein>
    <recommendedName>
        <fullName evidence="6">Small ribosomal subunit protein mS33</fullName>
    </recommendedName>
</protein>
<evidence type="ECO:0000256" key="5">
    <source>
        <dbReference type="ARBA" id="ARBA00023274"/>
    </source>
</evidence>
<evidence type="ECO:0000313" key="7">
    <source>
        <dbReference type="EMBL" id="CAH1116755.1"/>
    </source>
</evidence>
<evidence type="ECO:0000256" key="6">
    <source>
        <dbReference type="ARBA" id="ARBA00035132"/>
    </source>
</evidence>
<sequence>MSRYARYSDLVKQTTEYARRMNRLSNRIFGEVARSTNSKSMRVVKLFSEQPVHLRREVHSYYPRHVELGKLMIKLRYYGLYRDEHADFQDEMDRMRALRGKTKPIHKTKAEREKES</sequence>
<evidence type="ECO:0000256" key="3">
    <source>
        <dbReference type="ARBA" id="ARBA00022980"/>
    </source>
</evidence>
<dbReference type="OrthoDB" id="5980584at2759"/>
<comment type="similarity">
    <text evidence="2">Belongs to the mitochondrion-specific ribosomal protein mS33 family.</text>
</comment>
<keyword evidence="5" id="KW-0687">Ribonucleoprotein</keyword>
<keyword evidence="3" id="KW-0689">Ribosomal protein</keyword>
<dbReference type="Pfam" id="PF08293">
    <property type="entry name" value="MRP-S33"/>
    <property type="match status" value="1"/>
</dbReference>
<dbReference type="GO" id="GO:0005840">
    <property type="term" value="C:ribosome"/>
    <property type="evidence" value="ECO:0007669"/>
    <property type="project" value="UniProtKB-KW"/>
</dbReference>
<proteinExistence type="inferred from homology"/>
<reference evidence="7" key="2">
    <citation type="submission" date="2022-10" db="EMBL/GenBank/DDBJ databases">
        <authorList>
            <consortium name="ENA_rothamsted_submissions"/>
            <consortium name="culmorum"/>
            <person name="King R."/>
        </authorList>
    </citation>
    <scope>NUCLEOTIDE SEQUENCE</scope>
</reference>
<dbReference type="GO" id="GO:0005739">
    <property type="term" value="C:mitochondrion"/>
    <property type="evidence" value="ECO:0007669"/>
    <property type="project" value="UniProtKB-SubCell"/>
</dbReference>
<dbReference type="EMBL" id="OU896707">
    <property type="protein sequence ID" value="CAH1116755.1"/>
    <property type="molecule type" value="Genomic_DNA"/>
</dbReference>
<comment type="subcellular location">
    <subcellularLocation>
        <location evidence="1">Mitochondrion</location>
    </subcellularLocation>
</comment>
<evidence type="ECO:0000313" key="8">
    <source>
        <dbReference type="Proteomes" id="UP001153737"/>
    </source>
</evidence>
<keyword evidence="4" id="KW-0496">Mitochondrion</keyword>
<keyword evidence="8" id="KW-1185">Reference proteome</keyword>
<accession>A0A9P0DGM7</accession>
<organism evidence="7 8">
    <name type="scientific">Phaedon cochleariae</name>
    <name type="common">Mustard beetle</name>
    <dbReference type="NCBI Taxonomy" id="80249"/>
    <lineage>
        <taxon>Eukaryota</taxon>
        <taxon>Metazoa</taxon>
        <taxon>Ecdysozoa</taxon>
        <taxon>Arthropoda</taxon>
        <taxon>Hexapoda</taxon>
        <taxon>Insecta</taxon>
        <taxon>Pterygota</taxon>
        <taxon>Neoptera</taxon>
        <taxon>Endopterygota</taxon>
        <taxon>Coleoptera</taxon>
        <taxon>Polyphaga</taxon>
        <taxon>Cucujiformia</taxon>
        <taxon>Chrysomeloidea</taxon>
        <taxon>Chrysomelidae</taxon>
        <taxon>Chrysomelinae</taxon>
        <taxon>Chrysomelini</taxon>
        <taxon>Phaedon</taxon>
    </lineage>
</organism>
<evidence type="ECO:0000256" key="4">
    <source>
        <dbReference type="ARBA" id="ARBA00023128"/>
    </source>
</evidence>
<dbReference type="Proteomes" id="UP001153737">
    <property type="component" value="Chromosome 1"/>
</dbReference>
<dbReference type="AlphaFoldDB" id="A0A9P0DGM7"/>
<dbReference type="PANTHER" id="PTHR13362">
    <property type="entry name" value="MITOCHONDRIAL RIBOSOMAL PROTEIN S33"/>
    <property type="match status" value="1"/>
</dbReference>